<feature type="compositionally biased region" description="Polar residues" evidence="1">
    <location>
        <begin position="1"/>
        <end position="13"/>
    </location>
</feature>
<protein>
    <submittedName>
        <fullName evidence="2">Uncharacterized protein</fullName>
    </submittedName>
</protein>
<dbReference type="Gramene" id="OE9A009241T1">
    <property type="protein sequence ID" value="OE9A009241C1"/>
    <property type="gene ID" value="OE9A009241"/>
</dbReference>
<evidence type="ECO:0000313" key="3">
    <source>
        <dbReference type="Proteomes" id="UP000594638"/>
    </source>
</evidence>
<feature type="compositionally biased region" description="Polar residues" evidence="1">
    <location>
        <begin position="63"/>
        <end position="73"/>
    </location>
</feature>
<evidence type="ECO:0000256" key="1">
    <source>
        <dbReference type="SAM" id="MobiDB-lite"/>
    </source>
</evidence>
<evidence type="ECO:0000313" key="2">
    <source>
        <dbReference type="EMBL" id="CAA2956400.1"/>
    </source>
</evidence>
<sequence length="114" mass="13048">MRSNPRQNITNKELVQPTTKPAQQTTKPDPSRSQMGNPKLEEHTWPELENTGENRPAIELEKGNNNLQKNRTATMKLPREINPELKISSKKNTHYQAEATKQNRNPGNKDLAEH</sequence>
<proteinExistence type="predicted"/>
<reference evidence="2 3" key="1">
    <citation type="submission" date="2019-12" db="EMBL/GenBank/DDBJ databases">
        <authorList>
            <person name="Alioto T."/>
            <person name="Alioto T."/>
            <person name="Gomez Garrido J."/>
        </authorList>
    </citation>
    <scope>NUCLEOTIDE SEQUENCE [LARGE SCALE GENOMIC DNA]</scope>
</reference>
<organism evidence="2 3">
    <name type="scientific">Olea europaea subsp. europaea</name>
    <dbReference type="NCBI Taxonomy" id="158383"/>
    <lineage>
        <taxon>Eukaryota</taxon>
        <taxon>Viridiplantae</taxon>
        <taxon>Streptophyta</taxon>
        <taxon>Embryophyta</taxon>
        <taxon>Tracheophyta</taxon>
        <taxon>Spermatophyta</taxon>
        <taxon>Magnoliopsida</taxon>
        <taxon>eudicotyledons</taxon>
        <taxon>Gunneridae</taxon>
        <taxon>Pentapetalae</taxon>
        <taxon>asterids</taxon>
        <taxon>lamiids</taxon>
        <taxon>Lamiales</taxon>
        <taxon>Oleaceae</taxon>
        <taxon>Oleeae</taxon>
        <taxon>Olea</taxon>
    </lineage>
</organism>
<dbReference type="EMBL" id="CACTIH010000186">
    <property type="protein sequence ID" value="CAA2956400.1"/>
    <property type="molecule type" value="Genomic_DNA"/>
</dbReference>
<comment type="caution">
    <text evidence="2">The sequence shown here is derived from an EMBL/GenBank/DDBJ whole genome shotgun (WGS) entry which is preliminary data.</text>
</comment>
<name>A0A8S0PSP0_OLEEU</name>
<dbReference type="AlphaFoldDB" id="A0A8S0PSP0"/>
<accession>A0A8S0PSP0</accession>
<keyword evidence="3" id="KW-1185">Reference proteome</keyword>
<feature type="region of interest" description="Disordered" evidence="1">
    <location>
        <begin position="1"/>
        <end position="114"/>
    </location>
</feature>
<dbReference type="Proteomes" id="UP000594638">
    <property type="component" value="Unassembled WGS sequence"/>
</dbReference>
<gene>
    <name evidence="2" type="ORF">OLEA9_A009241</name>
</gene>
<feature type="compositionally biased region" description="Low complexity" evidence="1">
    <location>
        <begin position="16"/>
        <end position="28"/>
    </location>
</feature>